<dbReference type="OMA" id="YACEGLN"/>
<proteinExistence type="predicted"/>
<dbReference type="OrthoDB" id="5411518at2759"/>
<dbReference type="Gene3D" id="1.25.40.20">
    <property type="entry name" value="Ankyrin repeat-containing domain"/>
    <property type="match status" value="1"/>
</dbReference>
<protein>
    <submittedName>
        <fullName evidence="1">Uncharacterized protein</fullName>
    </submittedName>
</protein>
<dbReference type="eggNOG" id="ENOG502SBUM">
    <property type="taxonomic scope" value="Eukaryota"/>
</dbReference>
<name>K0TQJ1_THAOC</name>
<evidence type="ECO:0000313" key="1">
    <source>
        <dbReference type="EMBL" id="EJK76137.1"/>
    </source>
</evidence>
<evidence type="ECO:0000313" key="2">
    <source>
        <dbReference type="Proteomes" id="UP000266841"/>
    </source>
</evidence>
<accession>K0TQJ1</accession>
<dbReference type="Pfam" id="PF13637">
    <property type="entry name" value="Ank_4"/>
    <property type="match status" value="1"/>
</dbReference>
<dbReference type="EMBL" id="AGNL01002516">
    <property type="protein sequence ID" value="EJK76137.1"/>
    <property type="molecule type" value="Genomic_DNA"/>
</dbReference>
<dbReference type="SUPFAM" id="SSF48403">
    <property type="entry name" value="Ankyrin repeat"/>
    <property type="match status" value="1"/>
</dbReference>
<dbReference type="PANTHER" id="PTHR39290">
    <property type="entry name" value="C3H1-TYPE DOMAIN-CONTAINING PROTEIN-RELATED"/>
    <property type="match status" value="1"/>
</dbReference>
<dbReference type="SMART" id="SM00248">
    <property type="entry name" value="ANK"/>
    <property type="match status" value="3"/>
</dbReference>
<dbReference type="InterPro" id="IPR029063">
    <property type="entry name" value="SAM-dependent_MTases_sf"/>
</dbReference>
<sequence>MERWPPSISSGELVDDLNAGLIKCIQTCGRCLPSSELSNHVSADGQCEWIDFASSTANVTGLIADDLRQFFPPLEGDELGGSDGRPMLYAACLGLLFSGERRSSDTLAIANQQPCGTSAHAAFLESATFLLDEAKVDPNQPTEAEGACLRPPLHLLARSSPGAVDFLLSRGADVNQCDAEGWTALMACCMPDVKSHRDGGPSIEDRLEVLRLLLTSGADVDASNYCGYTALHYACEGLNKGLIECLLKDGKADATLKTIWGSSCAGILESKAHEDEDKACECKDLIMTYLRANGQLRSLTHFLQQESNALRLLDLVEDVLIPASKLPQNETFENAGQVQDRRVAASLMRYLGLDPTVMMDGSCVMLEQDRNTYEEIHRRVMKLVPPAFSKVYRDCSPTDEERQIITSTNFGLRRSAVASVDGIRRVDPGLVMNQAFKLHRERGHIASQMELLTSIIVRPLQHVFAFAIPSTAVVKEIASRAPRICEMGAGAGLWSSILSRMGCDVVAYDAHPPGLSSESTNEYVGTQSYFDVKKGDATSVFSDGVDGRALLMIWPNNSDNVDNPHLVCSDSGEDSSLTRAWDLDCLKKYHNAGGESVIYVGEREAKILLTKGATGGDCGFCSSRGFQRFLEEHYTLQIELECPTWWLKLDDVTIWKRRRYSTRSLPLARHT</sequence>
<reference evidence="1 2" key="1">
    <citation type="journal article" date="2012" name="Genome Biol.">
        <title>Genome and low-iron response of an oceanic diatom adapted to chronic iron limitation.</title>
        <authorList>
            <person name="Lommer M."/>
            <person name="Specht M."/>
            <person name="Roy A.S."/>
            <person name="Kraemer L."/>
            <person name="Andreson R."/>
            <person name="Gutowska M.A."/>
            <person name="Wolf J."/>
            <person name="Bergner S.V."/>
            <person name="Schilhabel M.B."/>
            <person name="Klostermeier U.C."/>
            <person name="Beiko R.G."/>
            <person name="Rosenstiel P."/>
            <person name="Hippler M."/>
            <person name="Laroche J."/>
        </authorList>
    </citation>
    <scope>NUCLEOTIDE SEQUENCE [LARGE SCALE GENOMIC DNA]</scope>
    <source>
        <strain evidence="1 2">CCMP1005</strain>
    </source>
</reference>
<organism evidence="1 2">
    <name type="scientific">Thalassiosira oceanica</name>
    <name type="common">Marine diatom</name>
    <dbReference type="NCBI Taxonomy" id="159749"/>
    <lineage>
        <taxon>Eukaryota</taxon>
        <taxon>Sar</taxon>
        <taxon>Stramenopiles</taxon>
        <taxon>Ochrophyta</taxon>
        <taxon>Bacillariophyta</taxon>
        <taxon>Coscinodiscophyceae</taxon>
        <taxon>Thalassiosirophycidae</taxon>
        <taxon>Thalassiosirales</taxon>
        <taxon>Thalassiosiraceae</taxon>
        <taxon>Thalassiosira</taxon>
    </lineage>
</organism>
<dbReference type="PANTHER" id="PTHR39290:SF6">
    <property type="entry name" value="S-ADENOSYL-L-METHIONINE-DEPENDENT METHYLTRANSFERASES SUPERFAMILY PROTEIN"/>
    <property type="match status" value="1"/>
</dbReference>
<keyword evidence="2" id="KW-1185">Reference proteome</keyword>
<dbReference type="AlphaFoldDB" id="K0TQJ1"/>
<dbReference type="SUPFAM" id="SSF53335">
    <property type="entry name" value="S-adenosyl-L-methionine-dependent methyltransferases"/>
    <property type="match status" value="1"/>
</dbReference>
<gene>
    <name evidence="1" type="ORF">THAOC_02119</name>
</gene>
<dbReference type="InterPro" id="IPR036770">
    <property type="entry name" value="Ankyrin_rpt-contain_sf"/>
</dbReference>
<comment type="caution">
    <text evidence="1">The sequence shown here is derived from an EMBL/GenBank/DDBJ whole genome shotgun (WGS) entry which is preliminary data.</text>
</comment>
<dbReference type="Proteomes" id="UP000266841">
    <property type="component" value="Unassembled WGS sequence"/>
</dbReference>
<dbReference type="Pfam" id="PF00023">
    <property type="entry name" value="Ank"/>
    <property type="match status" value="1"/>
</dbReference>
<dbReference type="InterPro" id="IPR002110">
    <property type="entry name" value="Ankyrin_rpt"/>
</dbReference>